<reference evidence="1" key="1">
    <citation type="journal article" date="2014" name="Front. Microbiol.">
        <title>High frequency of phylogenetically diverse reductive dehalogenase-homologous genes in deep subseafloor sedimentary metagenomes.</title>
        <authorList>
            <person name="Kawai M."/>
            <person name="Futagami T."/>
            <person name="Toyoda A."/>
            <person name="Takaki Y."/>
            <person name="Nishi S."/>
            <person name="Hori S."/>
            <person name="Arai W."/>
            <person name="Tsubouchi T."/>
            <person name="Morono Y."/>
            <person name="Uchiyama I."/>
            <person name="Ito T."/>
            <person name="Fujiyama A."/>
            <person name="Inagaki F."/>
            <person name="Takami H."/>
        </authorList>
    </citation>
    <scope>NUCLEOTIDE SEQUENCE</scope>
    <source>
        <strain evidence="1">Expedition CK06-06</strain>
    </source>
</reference>
<dbReference type="EMBL" id="BARU01039847">
    <property type="protein sequence ID" value="GAH85604.1"/>
    <property type="molecule type" value="Genomic_DNA"/>
</dbReference>
<evidence type="ECO:0008006" key="2">
    <source>
        <dbReference type="Google" id="ProtNLM"/>
    </source>
</evidence>
<dbReference type="AlphaFoldDB" id="X1K5R4"/>
<organism evidence="1">
    <name type="scientific">marine sediment metagenome</name>
    <dbReference type="NCBI Taxonomy" id="412755"/>
    <lineage>
        <taxon>unclassified sequences</taxon>
        <taxon>metagenomes</taxon>
        <taxon>ecological metagenomes</taxon>
    </lineage>
</organism>
<gene>
    <name evidence="1" type="ORF">S03H2_61706</name>
</gene>
<evidence type="ECO:0000313" key="1">
    <source>
        <dbReference type="EMBL" id="GAH85604.1"/>
    </source>
</evidence>
<protein>
    <recommendedName>
        <fullName evidence="2">N-acetyltransferase domain-containing protein</fullName>
    </recommendedName>
</protein>
<proteinExistence type="predicted"/>
<feature type="non-terminal residue" evidence="1">
    <location>
        <position position="144"/>
    </location>
</feature>
<name>X1K5R4_9ZZZZ</name>
<comment type="caution">
    <text evidence="1">The sequence shown here is derived from an EMBL/GenBank/DDBJ whole genome shotgun (WGS) entry which is preliminary data.</text>
</comment>
<accession>X1K5R4</accession>
<sequence length="144" mass="16258">MLAMSESQMVRDSSSRVSVVPGLREHLEDIVICHIAAFPGELPTLLGRRFLRGMYRFYMDRPEGICLVAIDRDTGFVGGVTIGGKPGLRGCYVLKILPLFAATFLYKAFLHRYVRKRLVGCFRNAFQKISRKFRLLAQDSANLS</sequence>